<dbReference type="InterPro" id="IPR028082">
    <property type="entry name" value="Peripla_BP_I"/>
</dbReference>
<dbReference type="Pfam" id="PF00356">
    <property type="entry name" value="LacI"/>
    <property type="match status" value="1"/>
</dbReference>
<dbReference type="GO" id="GO:0000976">
    <property type="term" value="F:transcription cis-regulatory region binding"/>
    <property type="evidence" value="ECO:0007669"/>
    <property type="project" value="TreeGrafter"/>
</dbReference>
<dbReference type="SMART" id="SM00354">
    <property type="entry name" value="HTH_LACI"/>
    <property type="match status" value="1"/>
</dbReference>
<keyword evidence="6" id="KW-1185">Reference proteome</keyword>
<sequence>MNQQKPRATLRTLAQHLGISVTTVSRALKDGAEVNAETIDRVKRAADKLGYRPNTGGVNLRTGRSQSIAMVLSFERQEQLNIVTASLLVGISTAMKARGYRTGIVPHLQHDDPLDIVRNLAREGSVDGVIITHTRPQDERVKYLLEIGMPFVTFGRTELLSAHPYVDLDHEQIGADAARLLLDNGHPAPLLFAPSSQFSYSLQFVKGWTKTFNARNLTVPDELIHFSATTPQSGVDMAREVLLRHPESTGAFVASDEAGLGFITAMQQAGRQIGKDFGLITYGGARLHDFLSPPTSAFYYPHAGIADLLSEMLARAIDGEDYAQLRRVVPGEFVDHGSHILGPDLP</sequence>
<dbReference type="SUPFAM" id="SSF47413">
    <property type="entry name" value="lambda repressor-like DNA-binding domains"/>
    <property type="match status" value="1"/>
</dbReference>
<evidence type="ECO:0000256" key="2">
    <source>
        <dbReference type="ARBA" id="ARBA00023125"/>
    </source>
</evidence>
<dbReference type="GO" id="GO:0003700">
    <property type="term" value="F:DNA-binding transcription factor activity"/>
    <property type="evidence" value="ECO:0007669"/>
    <property type="project" value="TreeGrafter"/>
</dbReference>
<feature type="domain" description="HTH lacI-type" evidence="4">
    <location>
        <begin position="8"/>
        <end position="62"/>
    </location>
</feature>
<comment type="caution">
    <text evidence="5">The sequence shown here is derived from an EMBL/GenBank/DDBJ whole genome shotgun (WGS) entry which is preliminary data.</text>
</comment>
<dbReference type="InterPro" id="IPR010982">
    <property type="entry name" value="Lambda_DNA-bd_dom_sf"/>
</dbReference>
<dbReference type="Gene3D" id="1.10.260.40">
    <property type="entry name" value="lambda repressor-like DNA-binding domains"/>
    <property type="match status" value="1"/>
</dbReference>
<dbReference type="AlphaFoldDB" id="A0A7Y3S387"/>
<protein>
    <submittedName>
        <fullName evidence="5">Substrate-binding domain-containing protein</fullName>
    </submittedName>
</protein>
<keyword evidence="1" id="KW-0805">Transcription regulation</keyword>
<evidence type="ECO:0000256" key="1">
    <source>
        <dbReference type="ARBA" id="ARBA00023015"/>
    </source>
</evidence>
<keyword evidence="2" id="KW-0238">DNA-binding</keyword>
<evidence type="ECO:0000313" key="6">
    <source>
        <dbReference type="Proteomes" id="UP000519972"/>
    </source>
</evidence>
<dbReference type="Pfam" id="PF00532">
    <property type="entry name" value="Peripla_BP_1"/>
    <property type="match status" value="1"/>
</dbReference>
<name>A0A7Y3S387_9HYPH</name>
<evidence type="ECO:0000313" key="5">
    <source>
        <dbReference type="EMBL" id="NNU36229.1"/>
    </source>
</evidence>
<gene>
    <name evidence="5" type="ORF">G9X64_06980</name>
</gene>
<dbReference type="PROSITE" id="PS50932">
    <property type="entry name" value="HTH_LACI_2"/>
    <property type="match status" value="1"/>
</dbReference>
<dbReference type="InterPro" id="IPR000843">
    <property type="entry name" value="HTH_LacI"/>
</dbReference>
<dbReference type="EMBL" id="JABFCN010000011">
    <property type="protein sequence ID" value="NNU36229.1"/>
    <property type="molecule type" value="Genomic_DNA"/>
</dbReference>
<dbReference type="PANTHER" id="PTHR30146">
    <property type="entry name" value="LACI-RELATED TRANSCRIPTIONAL REPRESSOR"/>
    <property type="match status" value="1"/>
</dbReference>
<proteinExistence type="predicted"/>
<dbReference type="Gene3D" id="3.40.50.2300">
    <property type="match status" value="2"/>
</dbReference>
<organism evidence="5 6">
    <name type="scientific">Rhizobium sophorae</name>
    <dbReference type="NCBI Taxonomy" id="1535242"/>
    <lineage>
        <taxon>Bacteria</taxon>
        <taxon>Pseudomonadati</taxon>
        <taxon>Pseudomonadota</taxon>
        <taxon>Alphaproteobacteria</taxon>
        <taxon>Hyphomicrobiales</taxon>
        <taxon>Rhizobiaceae</taxon>
        <taxon>Rhizobium/Agrobacterium group</taxon>
        <taxon>Rhizobium</taxon>
    </lineage>
</organism>
<keyword evidence="3" id="KW-0804">Transcription</keyword>
<accession>A0A7Y3S387</accession>
<dbReference type="InterPro" id="IPR001761">
    <property type="entry name" value="Peripla_BP/Lac1_sug-bd_dom"/>
</dbReference>
<evidence type="ECO:0000259" key="4">
    <source>
        <dbReference type="PROSITE" id="PS50932"/>
    </source>
</evidence>
<dbReference type="Proteomes" id="UP000519972">
    <property type="component" value="Unassembled WGS sequence"/>
</dbReference>
<evidence type="ECO:0000256" key="3">
    <source>
        <dbReference type="ARBA" id="ARBA00023163"/>
    </source>
</evidence>
<dbReference type="RefSeq" id="WP_171376238.1">
    <property type="nucleotide sequence ID" value="NZ_JABFCN010000011.1"/>
</dbReference>
<reference evidence="5 6" key="1">
    <citation type="submission" date="2020-02" db="EMBL/GenBank/DDBJ databases">
        <authorList>
            <person name="Sun Q."/>
        </authorList>
    </citation>
    <scope>NUCLEOTIDE SEQUENCE [LARGE SCALE GENOMIC DNA]</scope>
    <source>
        <strain evidence="5 6">CCBAU 03386</strain>
    </source>
</reference>
<dbReference type="SUPFAM" id="SSF53822">
    <property type="entry name" value="Periplasmic binding protein-like I"/>
    <property type="match status" value="1"/>
</dbReference>
<dbReference type="PANTHER" id="PTHR30146:SF109">
    <property type="entry name" value="HTH-TYPE TRANSCRIPTIONAL REGULATOR GALS"/>
    <property type="match status" value="1"/>
</dbReference>
<dbReference type="CDD" id="cd01392">
    <property type="entry name" value="HTH_LacI"/>
    <property type="match status" value="1"/>
</dbReference>